<reference evidence="2 3" key="1">
    <citation type="submission" date="2020-02" db="EMBL/GenBank/DDBJ databases">
        <title>Draft genome sequence of two Spirosoma agri KCTC 52727 and Spirosoma terrae KCTC 52035.</title>
        <authorList>
            <person name="Rojas J."/>
            <person name="Ambika Manirajan B."/>
            <person name="Ratering S."/>
            <person name="Suarez C."/>
            <person name="Schnell S."/>
        </authorList>
    </citation>
    <scope>NUCLEOTIDE SEQUENCE [LARGE SCALE GENOMIC DNA]</scope>
    <source>
        <strain evidence="2 3">KCTC 52727</strain>
    </source>
</reference>
<accession>A0A6M0IMP8</accession>
<organism evidence="2 3">
    <name type="scientific">Spirosoma agri</name>
    <dbReference type="NCBI Taxonomy" id="1987381"/>
    <lineage>
        <taxon>Bacteria</taxon>
        <taxon>Pseudomonadati</taxon>
        <taxon>Bacteroidota</taxon>
        <taxon>Cytophagia</taxon>
        <taxon>Cytophagales</taxon>
        <taxon>Cytophagaceae</taxon>
        <taxon>Spirosoma</taxon>
    </lineage>
</organism>
<dbReference type="AlphaFoldDB" id="A0A6M0IMP8"/>
<feature type="signal peptide" evidence="1">
    <location>
        <begin position="1"/>
        <end position="19"/>
    </location>
</feature>
<comment type="caution">
    <text evidence="2">The sequence shown here is derived from an EMBL/GenBank/DDBJ whole genome shotgun (WGS) entry which is preliminary data.</text>
</comment>
<keyword evidence="1" id="KW-0732">Signal</keyword>
<evidence type="ECO:0000313" key="3">
    <source>
        <dbReference type="Proteomes" id="UP000477386"/>
    </source>
</evidence>
<proteinExistence type="predicted"/>
<name>A0A6M0IMP8_9BACT</name>
<sequence>MKFVLISALLILPCAGAAAQTRDSTKTKSPAAVVFNPNSRRNGYETYQSTDQIVGSGPYGMLNTIDHRYEGLRGTPYFLPTWNKGKIEMAGGQSYTEVPIKFDAFRQHLLLLRTWVGNDSIIINAEQVKSFQLRDEVGHSYLFRRFPTAKTDDESLKEGYFMVLYEGKTALLKRVLKRFKQADYKNTYSNDTRYDSFNDAFSYYLLKPDQTLVKVKLTQKALLDALSDQKDALKAFMEQHDLTLKAEADAVSLVKQYDSL</sequence>
<evidence type="ECO:0000256" key="1">
    <source>
        <dbReference type="SAM" id="SignalP"/>
    </source>
</evidence>
<evidence type="ECO:0000313" key="2">
    <source>
        <dbReference type="EMBL" id="NEU69132.1"/>
    </source>
</evidence>
<dbReference type="EMBL" id="JAAGNZ010000002">
    <property type="protein sequence ID" value="NEU69132.1"/>
    <property type="molecule type" value="Genomic_DNA"/>
</dbReference>
<dbReference type="Proteomes" id="UP000477386">
    <property type="component" value="Unassembled WGS sequence"/>
</dbReference>
<protein>
    <submittedName>
        <fullName evidence="2">Uncharacterized protein</fullName>
    </submittedName>
</protein>
<dbReference type="RefSeq" id="WP_164041610.1">
    <property type="nucleotide sequence ID" value="NZ_JAAGNZ010000002.1"/>
</dbReference>
<feature type="chain" id="PRO_5026704209" evidence="1">
    <location>
        <begin position="20"/>
        <end position="260"/>
    </location>
</feature>
<gene>
    <name evidence="2" type="ORF">GK091_19760</name>
</gene>
<keyword evidence="3" id="KW-1185">Reference proteome</keyword>